<organism evidence="8 9">
    <name type="scientific">Hippocampus comes</name>
    <name type="common">Tiger tail seahorse</name>
    <dbReference type="NCBI Taxonomy" id="109280"/>
    <lineage>
        <taxon>Eukaryota</taxon>
        <taxon>Metazoa</taxon>
        <taxon>Chordata</taxon>
        <taxon>Craniata</taxon>
        <taxon>Vertebrata</taxon>
        <taxon>Euteleostomi</taxon>
        <taxon>Actinopterygii</taxon>
        <taxon>Neopterygii</taxon>
        <taxon>Teleostei</taxon>
        <taxon>Neoteleostei</taxon>
        <taxon>Acanthomorphata</taxon>
        <taxon>Syngnathiaria</taxon>
        <taxon>Syngnathiformes</taxon>
        <taxon>Syngnathoidei</taxon>
        <taxon>Syngnathidae</taxon>
        <taxon>Hippocampus</taxon>
    </lineage>
</organism>
<keyword evidence="5" id="KW-0325">Glycoprotein</keyword>
<reference evidence="8" key="1">
    <citation type="submission" date="2025-08" db="UniProtKB">
        <authorList>
            <consortium name="Ensembl"/>
        </authorList>
    </citation>
    <scope>IDENTIFICATION</scope>
</reference>
<dbReference type="PANTHER" id="PTHR12352:SF3">
    <property type="entry name" value="NIDOGEN-2"/>
    <property type="match status" value="1"/>
</dbReference>
<comment type="caution">
    <text evidence="6">Lacks conserved residue(s) required for the propagation of feature annotation.</text>
</comment>
<dbReference type="Proteomes" id="UP000264820">
    <property type="component" value="Unplaced"/>
</dbReference>
<dbReference type="AlphaFoldDB" id="A0A3Q2XMY9"/>
<evidence type="ECO:0000256" key="4">
    <source>
        <dbReference type="ARBA" id="ARBA00023157"/>
    </source>
</evidence>
<proteinExistence type="predicted"/>
<dbReference type="Gene3D" id="4.10.800.10">
    <property type="entry name" value="Thyroglobulin type-1"/>
    <property type="match status" value="1"/>
</dbReference>
<keyword evidence="9" id="KW-1185">Reference proteome</keyword>
<name>A0A3Q2XMY9_HIPCM</name>
<feature type="disulfide bond" evidence="6">
    <location>
        <begin position="42"/>
        <end position="49"/>
    </location>
</feature>
<evidence type="ECO:0000256" key="3">
    <source>
        <dbReference type="ARBA" id="ARBA00022737"/>
    </source>
</evidence>
<dbReference type="GO" id="GO:0005615">
    <property type="term" value="C:extracellular space"/>
    <property type="evidence" value="ECO:0007669"/>
    <property type="project" value="TreeGrafter"/>
</dbReference>
<dbReference type="CDD" id="cd00191">
    <property type="entry name" value="TY"/>
    <property type="match status" value="1"/>
</dbReference>
<dbReference type="GeneTree" id="ENSGT00990000203744"/>
<keyword evidence="3" id="KW-0677">Repeat</keyword>
<dbReference type="OMA" id="TPNCEAP"/>
<evidence type="ECO:0000313" key="8">
    <source>
        <dbReference type="Ensembl" id="ENSHCOP00000001341.1"/>
    </source>
</evidence>
<evidence type="ECO:0000313" key="9">
    <source>
        <dbReference type="Proteomes" id="UP000264820"/>
    </source>
</evidence>
<evidence type="ECO:0000259" key="7">
    <source>
        <dbReference type="PROSITE" id="PS51162"/>
    </source>
</evidence>
<reference evidence="8" key="2">
    <citation type="submission" date="2025-09" db="UniProtKB">
        <authorList>
            <consortium name="Ensembl"/>
        </authorList>
    </citation>
    <scope>IDENTIFICATION</scope>
</reference>
<accession>A0A3Q2XMY9</accession>
<dbReference type="FunFam" id="4.10.800.10:FF:000001">
    <property type="entry name" value="Testican-3 isoform 2"/>
    <property type="match status" value="1"/>
</dbReference>
<evidence type="ECO:0000256" key="6">
    <source>
        <dbReference type="PROSITE-ProRule" id="PRU00500"/>
    </source>
</evidence>
<protein>
    <recommendedName>
        <fullName evidence="7">Thyroglobulin type-1 domain-containing protein</fullName>
    </recommendedName>
</protein>
<dbReference type="SMART" id="SM00211">
    <property type="entry name" value="TY"/>
    <property type="match status" value="1"/>
</dbReference>
<dbReference type="PANTHER" id="PTHR12352">
    <property type="entry name" value="SECRETED MODULAR CALCIUM-BINDING PROTEIN"/>
    <property type="match status" value="1"/>
</dbReference>
<keyword evidence="4 6" id="KW-1015">Disulfide bond</keyword>
<dbReference type="SUPFAM" id="SSF57610">
    <property type="entry name" value="Thyroglobulin type-1 domain"/>
    <property type="match status" value="1"/>
</dbReference>
<dbReference type="InterPro" id="IPR036857">
    <property type="entry name" value="Thyroglobulin_1_sf"/>
</dbReference>
<dbReference type="Pfam" id="PF00086">
    <property type="entry name" value="Thyroglobulin_1"/>
    <property type="match status" value="1"/>
</dbReference>
<evidence type="ECO:0000256" key="2">
    <source>
        <dbReference type="ARBA" id="ARBA00022525"/>
    </source>
</evidence>
<dbReference type="PROSITE" id="PS51162">
    <property type="entry name" value="THYROGLOBULIN_1_2"/>
    <property type="match status" value="1"/>
</dbReference>
<sequence length="98" mass="10497">CTPVHCELHRDSIQTTSPEGHPLAGAYVPQCDANGNYTPQQCHGSSGHCWCVDSQGQERSGTRTPPGATPFDCEKPGAKANLSLSFHSDDSLLFLIEV</sequence>
<dbReference type="InterPro" id="IPR051950">
    <property type="entry name" value="Dev_reg/Prot_inhib"/>
</dbReference>
<feature type="domain" description="Thyroglobulin type-1" evidence="7">
    <location>
        <begin position="3"/>
        <end position="73"/>
    </location>
</feature>
<dbReference type="InterPro" id="IPR000716">
    <property type="entry name" value="Thyroglobulin_1"/>
</dbReference>
<dbReference type="PROSITE" id="PS00484">
    <property type="entry name" value="THYROGLOBULIN_1_1"/>
    <property type="match status" value="1"/>
</dbReference>
<dbReference type="STRING" id="109280.ENSHCOP00000001341"/>
<evidence type="ECO:0000256" key="1">
    <source>
        <dbReference type="ARBA" id="ARBA00004613"/>
    </source>
</evidence>
<keyword evidence="2" id="KW-0964">Secreted</keyword>
<comment type="subcellular location">
    <subcellularLocation>
        <location evidence="1">Secreted</location>
    </subcellularLocation>
</comment>
<evidence type="ECO:0000256" key="5">
    <source>
        <dbReference type="ARBA" id="ARBA00023180"/>
    </source>
</evidence>
<dbReference type="Ensembl" id="ENSHCOT00000012266.1">
    <property type="protein sequence ID" value="ENSHCOP00000001341.1"/>
    <property type="gene ID" value="ENSHCOG00000002284.1"/>
</dbReference>